<keyword evidence="7" id="KW-0677">Repeat</keyword>
<dbReference type="Pfam" id="PF13833">
    <property type="entry name" value="EF-hand_8"/>
    <property type="match status" value="1"/>
</dbReference>
<dbReference type="SUPFAM" id="SSF47473">
    <property type="entry name" value="EF-hand"/>
    <property type="match status" value="1"/>
</dbReference>
<dbReference type="InterPro" id="IPR011009">
    <property type="entry name" value="Kinase-like_dom_sf"/>
</dbReference>
<dbReference type="SUPFAM" id="SSF56112">
    <property type="entry name" value="Protein kinase-like (PK-like)"/>
    <property type="match status" value="1"/>
</dbReference>
<feature type="domain" description="EF-hand" evidence="17">
    <location>
        <begin position="398"/>
        <end position="433"/>
    </location>
</feature>
<dbReference type="Pfam" id="PF00069">
    <property type="entry name" value="Pkinase"/>
    <property type="match status" value="1"/>
</dbReference>
<reference evidence="18 19" key="1">
    <citation type="journal article" date="2016" name="Sci. Rep.">
        <title>The genome sequence of the outbreeding globe artichoke constructed de novo incorporating a phase-aware low-pass sequencing strategy of F1 progeny.</title>
        <authorList>
            <person name="Scaglione D."/>
            <person name="Reyes-Chin-Wo S."/>
            <person name="Acquadro A."/>
            <person name="Froenicke L."/>
            <person name="Portis E."/>
            <person name="Beitel C."/>
            <person name="Tirone M."/>
            <person name="Mauro R."/>
            <person name="Lo Monaco A."/>
            <person name="Mauromicale G."/>
            <person name="Faccioli P."/>
            <person name="Cattivelli L."/>
            <person name="Rieseberg L."/>
            <person name="Michelmore R."/>
            <person name="Lanteri S."/>
        </authorList>
    </citation>
    <scope>NUCLEOTIDE SEQUENCE [LARGE SCALE GENOMIC DNA]</scope>
    <source>
        <strain evidence="18">2C</strain>
    </source>
</reference>
<evidence type="ECO:0000256" key="10">
    <source>
        <dbReference type="ARBA" id="ARBA00022837"/>
    </source>
</evidence>
<evidence type="ECO:0000256" key="13">
    <source>
        <dbReference type="ARBA" id="ARBA00047899"/>
    </source>
</evidence>
<evidence type="ECO:0000256" key="3">
    <source>
        <dbReference type="ARBA" id="ARBA00022527"/>
    </source>
</evidence>
<dbReference type="PROSITE" id="PS50011">
    <property type="entry name" value="PROTEIN_KINASE_DOM"/>
    <property type="match status" value="1"/>
</dbReference>
<dbReference type="PROSITE" id="PS00107">
    <property type="entry name" value="PROTEIN_KINASE_ATP"/>
    <property type="match status" value="1"/>
</dbReference>
<dbReference type="CDD" id="cd00051">
    <property type="entry name" value="EFh"/>
    <property type="match status" value="1"/>
</dbReference>
<protein>
    <recommendedName>
        <fullName evidence="2">non-specific serine/threonine protein kinase</fullName>
        <ecNumber evidence="2">2.7.11.1</ecNumber>
    </recommendedName>
</protein>
<comment type="similarity">
    <text evidence="1">Belongs to the protein kinase superfamily. CAMK Ser/Thr protein kinase family. CaMK subfamily.</text>
</comment>
<keyword evidence="6" id="KW-0479">Metal-binding</keyword>
<evidence type="ECO:0000259" key="17">
    <source>
        <dbReference type="PROSITE" id="PS50222"/>
    </source>
</evidence>
<keyword evidence="11 15" id="KW-0067">ATP-binding</keyword>
<evidence type="ECO:0000256" key="7">
    <source>
        <dbReference type="ARBA" id="ARBA00022737"/>
    </source>
</evidence>
<comment type="caution">
    <text evidence="18">The sequence shown here is derived from an EMBL/GenBank/DDBJ whole genome shotgun (WGS) entry which is preliminary data.</text>
</comment>
<evidence type="ECO:0000256" key="8">
    <source>
        <dbReference type="ARBA" id="ARBA00022741"/>
    </source>
</evidence>
<dbReference type="Pfam" id="PF13202">
    <property type="entry name" value="EF-hand_5"/>
    <property type="match status" value="2"/>
</dbReference>
<dbReference type="AlphaFoldDB" id="A0A103YBW6"/>
<dbReference type="EC" id="2.7.11.1" evidence="2"/>
<keyword evidence="3" id="KW-0723">Serine/threonine-protein kinase</keyword>
<dbReference type="STRING" id="59895.A0A103YBW6"/>
<dbReference type="Gene3D" id="3.30.200.20">
    <property type="entry name" value="Phosphorylase Kinase, domain 1"/>
    <property type="match status" value="1"/>
</dbReference>
<dbReference type="InterPro" id="IPR011992">
    <property type="entry name" value="EF-hand-dom_pair"/>
</dbReference>
<organism evidence="18 19">
    <name type="scientific">Cynara cardunculus var. scolymus</name>
    <name type="common">Globe artichoke</name>
    <name type="synonym">Cynara scolymus</name>
    <dbReference type="NCBI Taxonomy" id="59895"/>
    <lineage>
        <taxon>Eukaryota</taxon>
        <taxon>Viridiplantae</taxon>
        <taxon>Streptophyta</taxon>
        <taxon>Embryophyta</taxon>
        <taxon>Tracheophyta</taxon>
        <taxon>Spermatophyta</taxon>
        <taxon>Magnoliopsida</taxon>
        <taxon>eudicotyledons</taxon>
        <taxon>Gunneridae</taxon>
        <taxon>Pentapetalae</taxon>
        <taxon>asterids</taxon>
        <taxon>campanulids</taxon>
        <taxon>Asterales</taxon>
        <taxon>Asteraceae</taxon>
        <taxon>Carduoideae</taxon>
        <taxon>Cardueae</taxon>
        <taxon>Carduinae</taxon>
        <taxon>Cynara</taxon>
    </lineage>
</organism>
<keyword evidence="4" id="KW-0597">Phosphoprotein</keyword>
<dbReference type="InterPro" id="IPR050205">
    <property type="entry name" value="CDPK_Ser/Thr_kinases"/>
</dbReference>
<dbReference type="FunFam" id="3.30.200.20:FF:000004">
    <property type="entry name" value="Calcium-dependent protein kinase 1"/>
    <property type="match status" value="1"/>
</dbReference>
<feature type="domain" description="Protein kinase" evidence="16">
    <location>
        <begin position="68"/>
        <end position="290"/>
    </location>
</feature>
<keyword evidence="8 15" id="KW-0547">Nucleotide-binding</keyword>
<dbReference type="GO" id="GO:0005509">
    <property type="term" value="F:calcium ion binding"/>
    <property type="evidence" value="ECO:0007669"/>
    <property type="project" value="InterPro"/>
</dbReference>
<dbReference type="GO" id="GO:0005524">
    <property type="term" value="F:ATP binding"/>
    <property type="evidence" value="ECO:0007669"/>
    <property type="project" value="UniProtKB-UniRule"/>
</dbReference>
<evidence type="ECO:0000313" key="18">
    <source>
        <dbReference type="EMBL" id="KVI06234.1"/>
    </source>
</evidence>
<dbReference type="PANTHER" id="PTHR24349">
    <property type="entry name" value="SERINE/THREONINE-PROTEIN KINASE"/>
    <property type="match status" value="1"/>
</dbReference>
<evidence type="ECO:0000256" key="12">
    <source>
        <dbReference type="ARBA" id="ARBA00024334"/>
    </source>
</evidence>
<evidence type="ECO:0000256" key="11">
    <source>
        <dbReference type="ARBA" id="ARBA00022840"/>
    </source>
</evidence>
<dbReference type="Proteomes" id="UP000243975">
    <property type="component" value="Unassembled WGS sequence"/>
</dbReference>
<evidence type="ECO:0000256" key="5">
    <source>
        <dbReference type="ARBA" id="ARBA00022679"/>
    </source>
</evidence>
<keyword evidence="5" id="KW-0808">Transferase</keyword>
<evidence type="ECO:0000313" key="19">
    <source>
        <dbReference type="Proteomes" id="UP000243975"/>
    </source>
</evidence>
<keyword evidence="10" id="KW-0106">Calcium</keyword>
<accession>A0A103YBW6</accession>
<dbReference type="Gene3D" id="1.10.238.10">
    <property type="entry name" value="EF-hand"/>
    <property type="match status" value="1"/>
</dbReference>
<keyword evidence="9" id="KW-0418">Kinase</keyword>
<evidence type="ECO:0000256" key="4">
    <source>
        <dbReference type="ARBA" id="ARBA00022553"/>
    </source>
</evidence>
<dbReference type="Gramene" id="KVI06234">
    <property type="protein sequence ID" value="KVI06234"/>
    <property type="gene ID" value="Ccrd_015413"/>
</dbReference>
<name>A0A103YBW6_CYNCS</name>
<dbReference type="GO" id="GO:0004674">
    <property type="term" value="F:protein serine/threonine kinase activity"/>
    <property type="evidence" value="ECO:0007669"/>
    <property type="project" value="UniProtKB-KW"/>
</dbReference>
<evidence type="ECO:0000256" key="9">
    <source>
        <dbReference type="ARBA" id="ARBA00022777"/>
    </source>
</evidence>
<dbReference type="InterPro" id="IPR017441">
    <property type="entry name" value="Protein_kinase_ATP_BS"/>
</dbReference>
<dbReference type="PROSITE" id="PS50222">
    <property type="entry name" value="EF_HAND_2"/>
    <property type="match status" value="2"/>
</dbReference>
<dbReference type="InterPro" id="IPR002048">
    <property type="entry name" value="EF_hand_dom"/>
</dbReference>
<dbReference type="SMART" id="SM00054">
    <property type="entry name" value="EFh"/>
    <property type="match status" value="2"/>
</dbReference>
<feature type="domain" description="EF-hand" evidence="17">
    <location>
        <begin position="341"/>
        <end position="376"/>
    </location>
</feature>
<comment type="catalytic activity">
    <reaction evidence="13">
        <text>L-threonyl-[protein] + ATP = O-phospho-L-threonyl-[protein] + ADP + H(+)</text>
        <dbReference type="Rhea" id="RHEA:46608"/>
        <dbReference type="Rhea" id="RHEA-COMP:11060"/>
        <dbReference type="Rhea" id="RHEA-COMP:11605"/>
        <dbReference type="ChEBI" id="CHEBI:15378"/>
        <dbReference type="ChEBI" id="CHEBI:30013"/>
        <dbReference type="ChEBI" id="CHEBI:30616"/>
        <dbReference type="ChEBI" id="CHEBI:61977"/>
        <dbReference type="ChEBI" id="CHEBI:456216"/>
        <dbReference type="EC" id="2.7.11.1"/>
    </reaction>
</comment>
<evidence type="ECO:0000259" key="16">
    <source>
        <dbReference type="PROSITE" id="PS50011"/>
    </source>
</evidence>
<feature type="binding site" evidence="15">
    <location>
        <position position="97"/>
    </location>
    <ligand>
        <name>ATP</name>
        <dbReference type="ChEBI" id="CHEBI:30616"/>
    </ligand>
</feature>
<dbReference type="EMBL" id="LEKV01001843">
    <property type="protein sequence ID" value="KVI06234.1"/>
    <property type="molecule type" value="Genomic_DNA"/>
</dbReference>
<comment type="similarity">
    <text evidence="12">Belongs to the protein kinase superfamily. Ser/Thr protein kinase family. CDPK subfamily.</text>
</comment>
<keyword evidence="19" id="KW-1185">Reference proteome</keyword>
<dbReference type="Gene3D" id="1.10.510.10">
    <property type="entry name" value="Transferase(Phosphotransferase) domain 1"/>
    <property type="match status" value="2"/>
</dbReference>
<evidence type="ECO:0000256" key="15">
    <source>
        <dbReference type="PROSITE-ProRule" id="PRU10141"/>
    </source>
</evidence>
<dbReference type="SMART" id="SM00220">
    <property type="entry name" value="S_TKc"/>
    <property type="match status" value="1"/>
</dbReference>
<evidence type="ECO:0000256" key="14">
    <source>
        <dbReference type="ARBA" id="ARBA00048679"/>
    </source>
</evidence>
<dbReference type="InterPro" id="IPR000719">
    <property type="entry name" value="Prot_kinase_dom"/>
</dbReference>
<sequence>MGLSNQFLLQCSEPDQLRNPHLPLTEKKLKKNDRLKPKQGHQVKRVSSVGLRTDSILQRKTGNLKEFFTLGKKLGQGQFGTTYLCIEKVIGELYACKSFANRKLLTDDDVEDVRRKIQIMHHLAEHPNVISIKGAYEDAIAVHLVMDLCAGGELFDRIVQRGRYTERKAAELTKTIVGVVEACHSLGIMHRDLKPGNLMQLFLCLRELFHDVVGSPYDVAPEILTKNYGPEADGIFEQILHGDLDFSSDPWPSIFYGAKDRVKIMLVRDPNRRLTAHEILCESSILHIQYHLRLQKMLPFSINKILLRTTFWESHPWVQVDGVAPDKPLDSAVITETLSEEEIVGMKQMFQMIDLGNNGQITFDELKVGLKRVGANLKHGTINYGEFVATTLHMNKIEKENHPFAAFSYFDKDESGYIIADEFQRAYVDQDNDGHIDYTEFVPMMQGHTDTGAKNSLDNSFSIKFKEALKL</sequence>
<evidence type="ECO:0000256" key="1">
    <source>
        <dbReference type="ARBA" id="ARBA00005354"/>
    </source>
</evidence>
<evidence type="ECO:0000256" key="6">
    <source>
        <dbReference type="ARBA" id="ARBA00022723"/>
    </source>
</evidence>
<evidence type="ECO:0000256" key="2">
    <source>
        <dbReference type="ARBA" id="ARBA00012513"/>
    </source>
</evidence>
<proteinExistence type="inferred from homology"/>
<gene>
    <name evidence="18" type="ORF">Ccrd_015413</name>
</gene>
<comment type="catalytic activity">
    <reaction evidence="14">
        <text>L-seryl-[protein] + ATP = O-phospho-L-seryl-[protein] + ADP + H(+)</text>
        <dbReference type="Rhea" id="RHEA:17989"/>
        <dbReference type="Rhea" id="RHEA-COMP:9863"/>
        <dbReference type="Rhea" id="RHEA-COMP:11604"/>
        <dbReference type="ChEBI" id="CHEBI:15378"/>
        <dbReference type="ChEBI" id="CHEBI:29999"/>
        <dbReference type="ChEBI" id="CHEBI:30616"/>
        <dbReference type="ChEBI" id="CHEBI:83421"/>
        <dbReference type="ChEBI" id="CHEBI:456216"/>
        <dbReference type="EC" id="2.7.11.1"/>
    </reaction>
</comment>